<feature type="short sequence motif" description="HXTX 1" evidence="2">
    <location>
        <begin position="48"/>
        <end position="51"/>
    </location>
</feature>
<evidence type="ECO:0000256" key="2">
    <source>
        <dbReference type="HAMAP-Rule" id="MF_01940"/>
    </source>
</evidence>
<accession>A0A1Y6CZ93</accession>
<feature type="domain" description="Phosphoesterase HXTX" evidence="3">
    <location>
        <begin position="97"/>
        <end position="171"/>
    </location>
</feature>
<dbReference type="STRING" id="1760988.SAMN02949497_3377"/>
<gene>
    <name evidence="4" type="ORF">SAMN02949497_3377</name>
</gene>
<feature type="short sequence motif" description="HXTX 2" evidence="2">
    <location>
        <begin position="130"/>
        <end position="133"/>
    </location>
</feature>
<dbReference type="EMBL" id="FXAM01000001">
    <property type="protein sequence ID" value="SMF95998.1"/>
    <property type="molecule type" value="Genomic_DNA"/>
</dbReference>
<dbReference type="EC" id="3.1.4.58" evidence="2"/>
<dbReference type="AlphaFoldDB" id="A0A1Y6CZ93"/>
<dbReference type="InterPro" id="IPR014051">
    <property type="entry name" value="Phosphoesterase_HXTX"/>
</dbReference>
<feature type="domain" description="Phosphoesterase HXTX" evidence="3">
    <location>
        <begin position="30"/>
        <end position="93"/>
    </location>
</feature>
<comment type="catalytic activity">
    <reaction evidence="2">
        <text>a 3'-end 2',3'-cyclophospho-ribonucleotide-RNA + H2O = a 3'-end 2'-phospho-ribonucleotide-RNA + H(+)</text>
        <dbReference type="Rhea" id="RHEA:11828"/>
        <dbReference type="Rhea" id="RHEA-COMP:10464"/>
        <dbReference type="Rhea" id="RHEA-COMP:17353"/>
        <dbReference type="ChEBI" id="CHEBI:15377"/>
        <dbReference type="ChEBI" id="CHEBI:15378"/>
        <dbReference type="ChEBI" id="CHEBI:83064"/>
        <dbReference type="ChEBI" id="CHEBI:173113"/>
        <dbReference type="EC" id="3.1.4.58"/>
    </reaction>
</comment>
<reference evidence="4 5" key="1">
    <citation type="submission" date="2016-12" db="EMBL/GenBank/DDBJ databases">
        <authorList>
            <person name="Song W.-J."/>
            <person name="Kurnit D.M."/>
        </authorList>
    </citation>
    <scope>NUCLEOTIDE SEQUENCE [LARGE SCALE GENOMIC DNA]</scope>
    <source>
        <strain evidence="4 5">175</strain>
    </source>
</reference>
<name>A0A1Y6CZ93_9GAMM</name>
<feature type="active site" description="Proton acceptor" evidence="2">
    <location>
        <position position="130"/>
    </location>
</feature>
<evidence type="ECO:0000256" key="1">
    <source>
        <dbReference type="ARBA" id="ARBA00022801"/>
    </source>
</evidence>
<proteinExistence type="inferred from homology"/>
<dbReference type="GO" id="GO:0016874">
    <property type="term" value="F:ligase activity"/>
    <property type="evidence" value="ECO:0007669"/>
    <property type="project" value="UniProtKB-KW"/>
</dbReference>
<evidence type="ECO:0000313" key="5">
    <source>
        <dbReference type="Proteomes" id="UP000192923"/>
    </source>
</evidence>
<dbReference type="GO" id="GO:0008664">
    <property type="term" value="F:RNA 2',3'-cyclic 3'-phosphodiesterase activity"/>
    <property type="evidence" value="ECO:0007669"/>
    <property type="project" value="UniProtKB-EC"/>
</dbReference>
<evidence type="ECO:0000313" key="4">
    <source>
        <dbReference type="EMBL" id="SMF95998.1"/>
    </source>
</evidence>
<dbReference type="Gene3D" id="3.90.1140.10">
    <property type="entry name" value="Cyclic phosphodiesterase"/>
    <property type="match status" value="1"/>
</dbReference>
<dbReference type="NCBIfam" id="TIGR02258">
    <property type="entry name" value="2_5_ligase"/>
    <property type="match status" value="1"/>
</dbReference>
<dbReference type="OrthoDB" id="7061261at2"/>
<dbReference type="SUPFAM" id="SSF55144">
    <property type="entry name" value="LigT-like"/>
    <property type="match status" value="1"/>
</dbReference>
<keyword evidence="4" id="KW-0436">Ligase</keyword>
<dbReference type="InterPro" id="IPR009097">
    <property type="entry name" value="Cyclic_Pdiesterase"/>
</dbReference>
<protein>
    <recommendedName>
        <fullName evidence="2">RNA 2',3'-cyclic phosphodiesterase</fullName>
        <shortName evidence="2">RNA 2',3'-CPDase</shortName>
        <ecNumber evidence="2">3.1.4.58</ecNumber>
    </recommendedName>
</protein>
<dbReference type="HAMAP" id="MF_01940">
    <property type="entry name" value="RNA_CPDase"/>
    <property type="match status" value="1"/>
</dbReference>
<dbReference type="InterPro" id="IPR004175">
    <property type="entry name" value="RNA_CPDase"/>
</dbReference>
<dbReference type="RefSeq" id="WP_085214695.1">
    <property type="nucleotide sequence ID" value="NZ_FXAM01000001.1"/>
</dbReference>
<dbReference type="GO" id="GO:0004113">
    <property type="term" value="F:2',3'-cyclic-nucleotide 3'-phosphodiesterase activity"/>
    <property type="evidence" value="ECO:0007669"/>
    <property type="project" value="InterPro"/>
</dbReference>
<comment type="similarity">
    <text evidence="2">Belongs to the 2H phosphoesterase superfamily. ThpR family.</text>
</comment>
<feature type="active site" description="Proton donor" evidence="2">
    <location>
        <position position="48"/>
    </location>
</feature>
<evidence type="ECO:0000259" key="3">
    <source>
        <dbReference type="Pfam" id="PF02834"/>
    </source>
</evidence>
<dbReference type="PANTHER" id="PTHR35561">
    <property type="entry name" value="RNA 2',3'-CYCLIC PHOSPHODIESTERASE"/>
    <property type="match status" value="1"/>
</dbReference>
<keyword evidence="5" id="KW-1185">Reference proteome</keyword>
<keyword evidence="1 2" id="KW-0378">Hydrolase</keyword>
<dbReference type="PANTHER" id="PTHR35561:SF1">
    <property type="entry name" value="RNA 2',3'-CYCLIC PHOSPHODIESTERASE"/>
    <property type="match status" value="1"/>
</dbReference>
<sequence length="192" mass="20845">MPAENNAASARLFLALWPDAKTRAALWVARDLVARTLAGQWVKPDNLHITLAFLGDVAQARWPDLVRVADGVKTPAFSLTLDRAEFWPRNGIVCLGASQTPQPLLDLAQGLAQGLGRAGFALDDRPYQPHLTLARQGHSDRKAWALPEPVVWQVAAFSLVESRLGRAGSAYTPRQAWRLENVEAIPGPGSVG</sequence>
<dbReference type="Proteomes" id="UP000192923">
    <property type="component" value="Unassembled WGS sequence"/>
</dbReference>
<comment type="function">
    <text evidence="2">Hydrolyzes RNA 2',3'-cyclic phosphodiester to an RNA 2'-phosphomonoester.</text>
</comment>
<dbReference type="Pfam" id="PF02834">
    <property type="entry name" value="LigT_PEase"/>
    <property type="match status" value="2"/>
</dbReference>
<organism evidence="4 5">
    <name type="scientific">Methylomagnum ishizawai</name>
    <dbReference type="NCBI Taxonomy" id="1760988"/>
    <lineage>
        <taxon>Bacteria</taxon>
        <taxon>Pseudomonadati</taxon>
        <taxon>Pseudomonadota</taxon>
        <taxon>Gammaproteobacteria</taxon>
        <taxon>Methylococcales</taxon>
        <taxon>Methylococcaceae</taxon>
        <taxon>Methylomagnum</taxon>
    </lineage>
</organism>